<keyword evidence="3" id="KW-1185">Reference proteome</keyword>
<dbReference type="Proteomes" id="UP001218218">
    <property type="component" value="Unassembled WGS sequence"/>
</dbReference>
<evidence type="ECO:0000256" key="1">
    <source>
        <dbReference type="SAM" id="MobiDB-lite"/>
    </source>
</evidence>
<comment type="caution">
    <text evidence="2">The sequence shown here is derived from an EMBL/GenBank/DDBJ whole genome shotgun (WGS) entry which is preliminary data.</text>
</comment>
<evidence type="ECO:0000313" key="2">
    <source>
        <dbReference type="EMBL" id="KAJ7362722.1"/>
    </source>
</evidence>
<proteinExistence type="predicted"/>
<gene>
    <name evidence="2" type="ORF">DFH08DRAFT_799742</name>
</gene>
<dbReference type="AlphaFoldDB" id="A0AAD7AMC4"/>
<name>A0AAD7AMC4_9AGAR</name>
<organism evidence="2 3">
    <name type="scientific">Mycena albidolilacea</name>
    <dbReference type="NCBI Taxonomy" id="1033008"/>
    <lineage>
        <taxon>Eukaryota</taxon>
        <taxon>Fungi</taxon>
        <taxon>Dikarya</taxon>
        <taxon>Basidiomycota</taxon>
        <taxon>Agaricomycotina</taxon>
        <taxon>Agaricomycetes</taxon>
        <taxon>Agaricomycetidae</taxon>
        <taxon>Agaricales</taxon>
        <taxon>Marasmiineae</taxon>
        <taxon>Mycenaceae</taxon>
        <taxon>Mycena</taxon>
    </lineage>
</organism>
<feature type="region of interest" description="Disordered" evidence="1">
    <location>
        <begin position="149"/>
        <end position="171"/>
    </location>
</feature>
<reference evidence="2" key="1">
    <citation type="submission" date="2023-03" db="EMBL/GenBank/DDBJ databases">
        <title>Massive genome expansion in bonnet fungi (Mycena s.s.) driven by repeated elements and novel gene families across ecological guilds.</title>
        <authorList>
            <consortium name="Lawrence Berkeley National Laboratory"/>
            <person name="Harder C.B."/>
            <person name="Miyauchi S."/>
            <person name="Viragh M."/>
            <person name="Kuo A."/>
            <person name="Thoen E."/>
            <person name="Andreopoulos B."/>
            <person name="Lu D."/>
            <person name="Skrede I."/>
            <person name="Drula E."/>
            <person name="Henrissat B."/>
            <person name="Morin E."/>
            <person name="Kohler A."/>
            <person name="Barry K."/>
            <person name="LaButti K."/>
            <person name="Morin E."/>
            <person name="Salamov A."/>
            <person name="Lipzen A."/>
            <person name="Mereny Z."/>
            <person name="Hegedus B."/>
            <person name="Baldrian P."/>
            <person name="Stursova M."/>
            <person name="Weitz H."/>
            <person name="Taylor A."/>
            <person name="Grigoriev I.V."/>
            <person name="Nagy L.G."/>
            <person name="Martin F."/>
            <person name="Kauserud H."/>
        </authorList>
    </citation>
    <scope>NUCLEOTIDE SEQUENCE</scope>
    <source>
        <strain evidence="2">CBHHK002</strain>
    </source>
</reference>
<protein>
    <submittedName>
        <fullName evidence="2">Uncharacterized protein</fullName>
    </submittedName>
</protein>
<accession>A0AAD7AMC4</accession>
<dbReference type="EMBL" id="JARIHO010000004">
    <property type="protein sequence ID" value="KAJ7362722.1"/>
    <property type="molecule type" value="Genomic_DNA"/>
</dbReference>
<evidence type="ECO:0000313" key="3">
    <source>
        <dbReference type="Proteomes" id="UP001218218"/>
    </source>
</evidence>
<sequence>MPNASIGIGLDILSNSPPPSNPLIAAAGHIWCIRPFRLRFSGSASQFTRQGRTHGNRIRLQPQDSTCFVDVARPVHRYPAIYIAVLTSQSRVSIQIVSLVFEMPRSEGMSCMVITKWQIKKGVDATILSGSTVSQIWMQQLDVTTILGRRPVDRGGDGNSPGPTKRALPKMGCTSAVTGNTICPLGKPEDRGWIGTAQGP</sequence>